<dbReference type="AlphaFoldDB" id="A0A7W6R1Q6"/>
<evidence type="ECO:0000313" key="3">
    <source>
        <dbReference type="EMBL" id="MBB4235026.1"/>
    </source>
</evidence>
<dbReference type="GO" id="GO:0005509">
    <property type="term" value="F:calcium ion binding"/>
    <property type="evidence" value="ECO:0007669"/>
    <property type="project" value="InterPro"/>
</dbReference>
<dbReference type="Proteomes" id="UP000540909">
    <property type="component" value="Unassembled WGS sequence"/>
</dbReference>
<dbReference type="Pfam" id="PF13385">
    <property type="entry name" value="Laminin_G_3"/>
    <property type="match status" value="1"/>
</dbReference>
<evidence type="ECO:0000313" key="4">
    <source>
        <dbReference type="Proteomes" id="UP000540909"/>
    </source>
</evidence>
<dbReference type="Gene3D" id="2.60.120.200">
    <property type="match status" value="2"/>
</dbReference>
<feature type="domain" description="GH16" evidence="2">
    <location>
        <begin position="56"/>
        <end position="331"/>
    </location>
</feature>
<dbReference type="InterPro" id="IPR000757">
    <property type="entry name" value="Beta-glucanase-like"/>
</dbReference>
<dbReference type="EMBL" id="JACIFY010000004">
    <property type="protein sequence ID" value="MBB4235026.1"/>
    <property type="molecule type" value="Genomic_DNA"/>
</dbReference>
<proteinExistence type="inferred from homology"/>
<comment type="caution">
    <text evidence="3">The sequence shown here is derived from an EMBL/GenBank/DDBJ whole genome shotgun (WGS) entry which is preliminary data.</text>
</comment>
<evidence type="ECO:0000259" key="2">
    <source>
        <dbReference type="PROSITE" id="PS51762"/>
    </source>
</evidence>
<dbReference type="GO" id="GO:0005975">
    <property type="term" value="P:carbohydrate metabolic process"/>
    <property type="evidence" value="ECO:0007669"/>
    <property type="project" value="InterPro"/>
</dbReference>
<protein>
    <recommendedName>
        <fullName evidence="2">GH16 domain-containing protein</fullName>
    </recommendedName>
</protein>
<dbReference type="GO" id="GO:0016020">
    <property type="term" value="C:membrane"/>
    <property type="evidence" value="ECO:0007669"/>
    <property type="project" value="InterPro"/>
</dbReference>
<dbReference type="InterPro" id="IPR015919">
    <property type="entry name" value="Cadherin-like_sf"/>
</dbReference>
<comment type="similarity">
    <text evidence="1">Belongs to the glycosyl hydrolase 16 family.</text>
</comment>
<evidence type="ECO:0000256" key="1">
    <source>
        <dbReference type="ARBA" id="ARBA00006865"/>
    </source>
</evidence>
<dbReference type="Pfam" id="PF26113">
    <property type="entry name" value="GH16_XgeA"/>
    <property type="match status" value="1"/>
</dbReference>
<dbReference type="RefSeq" id="WP_184468444.1">
    <property type="nucleotide sequence ID" value="NZ_JACIFY010000004.1"/>
</dbReference>
<gene>
    <name evidence="3" type="ORF">GGD57_001584</name>
</gene>
<sequence length="793" mass="82568">MAGLKSSLKMGVAMPPLVSLAGLSPKQGGGVQLIGGIAIGAAGSGIFSPFKLAAGDDFDAAPTRWHGANLTGKYGHSTPSYGFRGTNASQDNMMYIDPAFRGARSQSQTELGYDGVSIANSIATLTASVPAAGLLPFLPTTYTGGRGDGGNRPKLISGALKTAPYFMLSAKADWALECRVRFPAGVARGYWPSFWTSTLFWPDFGEIDVVEGIKDASGNLTSKMNVIVSASDGGGAAAETVSQPAYAANQWINVAFVKSGGTVYFYDDAVTPGTLALRGSTTTRVSRLRGAHDVRIDLAVAEWWDSSTFNSGDWPKTVEFDWWRAWTPIAGGDNSALQILSPIDVAPGGSWATTLPSTLSLFGSGAGLEQVSAAWDNFDAPGMPTRNSTTKLPTSMTVDLGTRAVTGTVPTTEGGCMPLLLTYAYDDGTPAKRAMLPYRVAPAEQASMFANPSASYGEAFSRTIAYVDFHSGNLGPHTYHVTKTGGAWLTISGNDTGQVTLSGTAPSTDDSVALTVTCTNSVGQTTTINRTVTVAAAAFDPIAWSSAIDWWDANDNTKVFSDAAATTPAVAGSTVAGAWVGSKTGATFANSDAATTPDYVTDANGKKAVKFSRASVDKLINSTAALVTNVTGDDNAYAIVMAVKRGTPDVSVTPIAFSRDDGTSTNDYIRHYLSGSDAVGITRVSNGTQTNIASGTEVVPANNWYVVSWVFSGTTLTVRVNGVAVLSGGALNSNAITISKLILGAFFTNVTDAYDSATAFDGAIGEFGLLQSILSSDATLAQAESYLMTKWTN</sequence>
<dbReference type="InterPro" id="IPR013320">
    <property type="entry name" value="ConA-like_dom_sf"/>
</dbReference>
<organism evidence="3 4">
    <name type="scientific">Rhizobium esperanzae</name>
    <dbReference type="NCBI Taxonomy" id="1967781"/>
    <lineage>
        <taxon>Bacteria</taxon>
        <taxon>Pseudomonadati</taxon>
        <taxon>Pseudomonadota</taxon>
        <taxon>Alphaproteobacteria</taxon>
        <taxon>Hyphomicrobiales</taxon>
        <taxon>Rhizobiaceae</taxon>
        <taxon>Rhizobium/Agrobacterium group</taxon>
        <taxon>Rhizobium</taxon>
    </lineage>
</organism>
<dbReference type="GO" id="GO:0004553">
    <property type="term" value="F:hydrolase activity, hydrolyzing O-glycosyl compounds"/>
    <property type="evidence" value="ECO:0007669"/>
    <property type="project" value="InterPro"/>
</dbReference>
<dbReference type="SUPFAM" id="SSF49899">
    <property type="entry name" value="Concanavalin A-like lectins/glucanases"/>
    <property type="match status" value="2"/>
</dbReference>
<reference evidence="3 4" key="1">
    <citation type="submission" date="2020-08" db="EMBL/GenBank/DDBJ databases">
        <title>Genomic Encyclopedia of Type Strains, Phase IV (KMG-V): Genome sequencing to study the core and pangenomes of soil and plant-associated prokaryotes.</title>
        <authorList>
            <person name="Whitman W."/>
        </authorList>
    </citation>
    <scope>NUCLEOTIDE SEQUENCE [LARGE SCALE GENOMIC DNA]</scope>
    <source>
        <strain evidence="3 4">SEMIA 4089</strain>
    </source>
</reference>
<name>A0A7W6R1Q6_9HYPH</name>
<accession>A0A7W6R1Q6</accession>
<dbReference type="PROSITE" id="PS51762">
    <property type="entry name" value="GH16_2"/>
    <property type="match status" value="1"/>
</dbReference>
<dbReference type="SUPFAM" id="SSF49313">
    <property type="entry name" value="Cadherin-like"/>
    <property type="match status" value="1"/>
</dbReference>